<dbReference type="InterPro" id="IPR046454">
    <property type="entry name" value="GpA_endonuclease"/>
</dbReference>
<dbReference type="PANTHER" id="PTHR34413">
    <property type="entry name" value="PROPHAGE TAIL FIBER ASSEMBLY PROTEIN HOMOLOG TFAE-RELATED-RELATED"/>
    <property type="match status" value="1"/>
</dbReference>
<reference evidence="3" key="1">
    <citation type="submission" date="2023-07" db="EMBL/GenBank/DDBJ databases">
        <title>Genomic Encyclopedia of Type Strains, Phase IV (KMG-IV): sequencing the most valuable type-strain genomes for metagenomic binning, comparative biology and taxonomic classification.</title>
        <authorList>
            <person name="Goeker M."/>
        </authorList>
    </citation>
    <scope>NUCLEOTIDE SEQUENCE</scope>
    <source>
        <strain evidence="3">DSM 21202</strain>
    </source>
</reference>
<feature type="domain" description="Phage terminase large subunit GpA ATPase" evidence="1">
    <location>
        <begin position="37"/>
        <end position="277"/>
    </location>
</feature>
<dbReference type="GO" id="GO:0016887">
    <property type="term" value="F:ATP hydrolysis activity"/>
    <property type="evidence" value="ECO:0007669"/>
    <property type="project" value="InterPro"/>
</dbReference>
<dbReference type="PANTHER" id="PTHR34413:SF2">
    <property type="entry name" value="PROPHAGE TAIL FIBER ASSEMBLY PROTEIN HOMOLOG TFAE-RELATED"/>
    <property type="match status" value="1"/>
</dbReference>
<dbReference type="AlphaFoldDB" id="A0AAE3VPS2"/>
<name>A0AAE3VPS2_9HYPH</name>
<dbReference type="InterPro" id="IPR027417">
    <property type="entry name" value="P-loop_NTPase"/>
</dbReference>
<dbReference type="InterPro" id="IPR008866">
    <property type="entry name" value="Phage_lambda_GpA-like"/>
</dbReference>
<dbReference type="InterPro" id="IPR046453">
    <property type="entry name" value="GpA_ATPase"/>
</dbReference>
<dbReference type="Pfam" id="PF20454">
    <property type="entry name" value="GpA_nuclease"/>
    <property type="match status" value="1"/>
</dbReference>
<protein>
    <submittedName>
        <fullName evidence="3">Phage terminase large subunit GpA-like protein</fullName>
    </submittedName>
</protein>
<dbReference type="Gene3D" id="3.40.50.300">
    <property type="entry name" value="P-loop containing nucleotide triphosphate hydrolases"/>
    <property type="match status" value="1"/>
</dbReference>
<dbReference type="EMBL" id="JAUSUL010000002">
    <property type="protein sequence ID" value="MDQ0315516.1"/>
    <property type="molecule type" value="Genomic_DNA"/>
</dbReference>
<gene>
    <name evidence="3" type="ORF">J2S73_001973</name>
</gene>
<dbReference type="RefSeq" id="WP_306885344.1">
    <property type="nucleotide sequence ID" value="NZ_JAUSUL010000002.1"/>
</dbReference>
<dbReference type="Pfam" id="PF05876">
    <property type="entry name" value="GpA_ATPase"/>
    <property type="match status" value="1"/>
</dbReference>
<proteinExistence type="inferred from homology"/>
<evidence type="ECO:0000259" key="2">
    <source>
        <dbReference type="Pfam" id="PF20454"/>
    </source>
</evidence>
<evidence type="ECO:0000313" key="3">
    <source>
        <dbReference type="EMBL" id="MDQ0315516.1"/>
    </source>
</evidence>
<organism evidence="3 4">
    <name type="scientific">Amorphus orientalis</name>
    <dbReference type="NCBI Taxonomy" id="649198"/>
    <lineage>
        <taxon>Bacteria</taxon>
        <taxon>Pseudomonadati</taxon>
        <taxon>Pseudomonadota</taxon>
        <taxon>Alphaproteobacteria</taxon>
        <taxon>Hyphomicrobiales</taxon>
        <taxon>Amorphaceae</taxon>
        <taxon>Amorphus</taxon>
    </lineage>
</organism>
<dbReference type="GO" id="GO:0005524">
    <property type="term" value="F:ATP binding"/>
    <property type="evidence" value="ECO:0007669"/>
    <property type="project" value="InterPro"/>
</dbReference>
<dbReference type="HAMAP" id="MF_04144">
    <property type="entry name" value="TERL_LAMBDA"/>
    <property type="match status" value="1"/>
</dbReference>
<dbReference type="GO" id="GO:0004519">
    <property type="term" value="F:endonuclease activity"/>
    <property type="evidence" value="ECO:0007669"/>
    <property type="project" value="InterPro"/>
</dbReference>
<keyword evidence="4" id="KW-1185">Reference proteome</keyword>
<dbReference type="InterPro" id="IPR051220">
    <property type="entry name" value="TFA_Chaperone"/>
</dbReference>
<sequence length="590" mass="65007">MKIKTMTARALTALRPPLKLKLSRWIESEIRLPEGVSALPGKVRLYPYQTEIADVIGDPTIERVTLVKAVRVGFTTLLTSAIGAYVANDPAPIIALLPTEDDARDYVVSDVEPVFSASPAIAGLLSGDTKEGARDTMLSRRFPGGSLKVLASKAPRNLRRHNARVLFVDEADAMPPGPEGSPLTLAERRTLSFPDRKIVLGSTPVDTATSNVLRSYEQSDKRIFEVPCPDCGEHNEIKWGDIKWPEGKPSAAYYACPHCGACIEERQKADMVAKGRWRATAPDVQGHAGFRINALVSPLANAAWGRLATEFVAAKNDPDTLRTFINTILAEGTGDDGATDLDEAELQGRVEPFGIGRIPEAVLFLTAGVDVQDDRLEVALIGWDREGTAYVLDHQILWGSPGEEATWRQLDALLAERWKHPSGGTIGIDAMAVDSGDGDWTDGVYRFAFPRARRRVMAVKGMAGSRAVIERSRSKTPGGALWIVGVDVVKTTIVDRLARNTMLRFSDSLPLVWFEQLASERKVVRYHHGRPAHRWERKPGRQAEALDCTVYAFAARQVIPNSFDSRTAELRREPRVPSRPRVIKSSWLEK</sequence>
<dbReference type="Proteomes" id="UP001229244">
    <property type="component" value="Unassembled WGS sequence"/>
</dbReference>
<accession>A0AAE3VPS2</accession>
<comment type="caution">
    <text evidence="3">The sequence shown here is derived from an EMBL/GenBank/DDBJ whole genome shotgun (WGS) entry which is preliminary data.</text>
</comment>
<evidence type="ECO:0000313" key="4">
    <source>
        <dbReference type="Proteomes" id="UP001229244"/>
    </source>
</evidence>
<feature type="domain" description="Terminase large subunit GpA endonuclease" evidence="2">
    <location>
        <begin position="287"/>
        <end position="558"/>
    </location>
</feature>
<evidence type="ECO:0000259" key="1">
    <source>
        <dbReference type="Pfam" id="PF05876"/>
    </source>
</evidence>